<evidence type="ECO:0000313" key="1">
    <source>
        <dbReference type="EMBL" id="MCR8827930.1"/>
    </source>
</evidence>
<name>A0ABT1Z476_9RHOB</name>
<proteinExistence type="predicted"/>
<keyword evidence="2" id="KW-1185">Reference proteome</keyword>
<protein>
    <submittedName>
        <fullName evidence="1">DUF2236 domain-containing protein</fullName>
    </submittedName>
</protein>
<dbReference type="Proteomes" id="UP001165396">
    <property type="component" value="Unassembled WGS sequence"/>
</dbReference>
<reference evidence="1" key="1">
    <citation type="submission" date="2022-07" db="EMBL/GenBank/DDBJ databases">
        <title>Pseudosulfitobacter sp. strain AP-MA-4, whole genome sequence.</title>
        <authorList>
            <person name="Jiang Y."/>
        </authorList>
    </citation>
    <scope>NUCLEOTIDE SEQUENCE</scope>
    <source>
        <strain evidence="1">AP-MA-4</strain>
    </source>
</reference>
<comment type="caution">
    <text evidence="1">The sequence shown here is derived from an EMBL/GenBank/DDBJ whole genome shotgun (WGS) entry which is preliminary data.</text>
</comment>
<dbReference type="PANTHER" id="PTHR36124:SF1">
    <property type="entry name" value="ER-BOUND OXYGENASE MPAB_MPAB'_RUBBER OXYGENASE CATALYTIC DOMAIN-CONTAINING PROTEIN"/>
    <property type="match status" value="1"/>
</dbReference>
<sequence length="291" mass="33877">MTATGTPMWTPGRRERVADRIATLDPEVDFEEIARLLYAYEFSWDIERALEFALFRTYAVPSISGLLAKTGEFERRPRKRYDDTEIILAEVIEHGLDSDRGQRSVARMNAMHARYRISNADMLYVLTTFICEPIRWLDRFGRRPMTPHETQGWFLYYRNLGSRMGIASLPDSLDDAYRYNLDYEAENFQFTETNRRIAQSTLDLLLGFYLPRFLVPLGRPVVHALLDTPLSESMGFARPPAWLRRAVPAGLRLRASLLRRLPLRRRPRRLTQVSRPTYPGGYAIEHLGTFR</sequence>
<dbReference type="EMBL" id="JANKJG010000013">
    <property type="protein sequence ID" value="MCR8827930.1"/>
    <property type="molecule type" value="Genomic_DNA"/>
</dbReference>
<gene>
    <name evidence="1" type="ORF">NTA49_15420</name>
</gene>
<dbReference type="PANTHER" id="PTHR36124">
    <property type="match status" value="1"/>
</dbReference>
<dbReference type="RefSeq" id="WP_258295702.1">
    <property type="nucleotide sequence ID" value="NZ_JANKJG010000013.1"/>
</dbReference>
<evidence type="ECO:0000313" key="2">
    <source>
        <dbReference type="Proteomes" id="UP001165396"/>
    </source>
</evidence>
<organism evidence="1 2">
    <name type="scientific">Pseudosulfitobacter koreensis</name>
    <dbReference type="NCBI Taxonomy" id="2968472"/>
    <lineage>
        <taxon>Bacteria</taxon>
        <taxon>Pseudomonadati</taxon>
        <taxon>Pseudomonadota</taxon>
        <taxon>Alphaproteobacteria</taxon>
        <taxon>Rhodobacterales</taxon>
        <taxon>Roseobacteraceae</taxon>
        <taxon>Pseudosulfitobacter</taxon>
    </lineage>
</organism>
<accession>A0ABT1Z476</accession>
<dbReference type="InterPro" id="IPR046366">
    <property type="entry name" value="MPAB"/>
</dbReference>